<keyword evidence="7 9" id="KW-0408">Iron</keyword>
<evidence type="ECO:0000313" key="11">
    <source>
        <dbReference type="EMBL" id="KIM38054.1"/>
    </source>
</evidence>
<evidence type="ECO:0000256" key="3">
    <source>
        <dbReference type="ARBA" id="ARBA00010617"/>
    </source>
</evidence>
<keyword evidence="6" id="KW-0560">Oxidoreductase</keyword>
<evidence type="ECO:0000256" key="5">
    <source>
        <dbReference type="ARBA" id="ARBA00022723"/>
    </source>
</evidence>
<dbReference type="PANTHER" id="PTHR46300">
    <property type="entry name" value="P450, PUTATIVE (EUROFUNG)-RELATED-RELATED"/>
    <property type="match status" value="1"/>
</dbReference>
<keyword evidence="4 9" id="KW-0349">Heme</keyword>
<evidence type="ECO:0000256" key="9">
    <source>
        <dbReference type="PIRSR" id="PIRSR602401-1"/>
    </source>
</evidence>
<dbReference type="Proteomes" id="UP000053424">
    <property type="component" value="Unassembled WGS sequence"/>
</dbReference>
<dbReference type="PANTHER" id="PTHR46300:SF7">
    <property type="entry name" value="P450, PUTATIVE (EUROFUNG)-RELATED"/>
    <property type="match status" value="1"/>
</dbReference>
<dbReference type="GO" id="GO:0004497">
    <property type="term" value="F:monooxygenase activity"/>
    <property type="evidence" value="ECO:0007669"/>
    <property type="project" value="UniProtKB-KW"/>
</dbReference>
<evidence type="ECO:0000256" key="6">
    <source>
        <dbReference type="ARBA" id="ARBA00023002"/>
    </source>
</evidence>
<dbReference type="InterPro" id="IPR036396">
    <property type="entry name" value="Cyt_P450_sf"/>
</dbReference>
<reference evidence="11 12" key="1">
    <citation type="submission" date="2014-04" db="EMBL/GenBank/DDBJ databases">
        <authorList>
            <consortium name="DOE Joint Genome Institute"/>
            <person name="Kuo A."/>
            <person name="Gay G."/>
            <person name="Dore J."/>
            <person name="Kohler A."/>
            <person name="Nagy L.G."/>
            <person name="Floudas D."/>
            <person name="Copeland A."/>
            <person name="Barry K.W."/>
            <person name="Cichocki N."/>
            <person name="Veneault-Fourrey C."/>
            <person name="LaButti K."/>
            <person name="Lindquist E.A."/>
            <person name="Lipzen A."/>
            <person name="Lundell T."/>
            <person name="Morin E."/>
            <person name="Murat C."/>
            <person name="Sun H."/>
            <person name="Tunlid A."/>
            <person name="Henrissat B."/>
            <person name="Grigoriev I.V."/>
            <person name="Hibbett D.S."/>
            <person name="Martin F."/>
            <person name="Nordberg H.P."/>
            <person name="Cantor M.N."/>
            <person name="Hua S.X."/>
        </authorList>
    </citation>
    <scope>NUCLEOTIDE SEQUENCE [LARGE SCALE GENOMIC DNA]</scope>
    <source>
        <strain evidence="12">h7</strain>
    </source>
</reference>
<proteinExistence type="inferred from homology"/>
<evidence type="ECO:0000256" key="8">
    <source>
        <dbReference type="ARBA" id="ARBA00023033"/>
    </source>
</evidence>
<accession>A0A0C3C190</accession>
<comment type="pathway">
    <text evidence="2">Secondary metabolite biosynthesis.</text>
</comment>
<comment type="similarity">
    <text evidence="3">Belongs to the cytochrome P450 family.</text>
</comment>
<dbReference type="Gene3D" id="1.10.630.10">
    <property type="entry name" value="Cytochrome P450"/>
    <property type="match status" value="1"/>
</dbReference>
<evidence type="ECO:0000313" key="12">
    <source>
        <dbReference type="Proteomes" id="UP000053424"/>
    </source>
</evidence>
<keyword evidence="5 9" id="KW-0479">Metal-binding</keyword>
<reference evidence="12" key="2">
    <citation type="submission" date="2015-01" db="EMBL/GenBank/DDBJ databases">
        <title>Evolutionary Origins and Diversification of the Mycorrhizal Mutualists.</title>
        <authorList>
            <consortium name="DOE Joint Genome Institute"/>
            <consortium name="Mycorrhizal Genomics Consortium"/>
            <person name="Kohler A."/>
            <person name="Kuo A."/>
            <person name="Nagy L.G."/>
            <person name="Floudas D."/>
            <person name="Copeland A."/>
            <person name="Barry K.W."/>
            <person name="Cichocki N."/>
            <person name="Veneault-Fourrey C."/>
            <person name="LaButti K."/>
            <person name="Lindquist E.A."/>
            <person name="Lipzen A."/>
            <person name="Lundell T."/>
            <person name="Morin E."/>
            <person name="Murat C."/>
            <person name="Riley R."/>
            <person name="Ohm R."/>
            <person name="Sun H."/>
            <person name="Tunlid A."/>
            <person name="Henrissat B."/>
            <person name="Grigoriev I.V."/>
            <person name="Hibbett D.S."/>
            <person name="Martin F."/>
        </authorList>
    </citation>
    <scope>NUCLEOTIDE SEQUENCE [LARGE SCALE GENOMIC DNA]</scope>
    <source>
        <strain evidence="12">h7</strain>
    </source>
</reference>
<feature type="chain" id="PRO_5002162321" description="Cytochrome P450" evidence="10">
    <location>
        <begin position="24"/>
        <end position="511"/>
    </location>
</feature>
<dbReference type="Pfam" id="PF00067">
    <property type="entry name" value="p450"/>
    <property type="match status" value="1"/>
</dbReference>
<dbReference type="SUPFAM" id="SSF48264">
    <property type="entry name" value="Cytochrome P450"/>
    <property type="match status" value="1"/>
</dbReference>
<keyword evidence="8" id="KW-0503">Monooxygenase</keyword>
<dbReference type="GO" id="GO:0016705">
    <property type="term" value="F:oxidoreductase activity, acting on paired donors, with incorporation or reduction of molecular oxygen"/>
    <property type="evidence" value="ECO:0007669"/>
    <property type="project" value="InterPro"/>
</dbReference>
<evidence type="ECO:0000256" key="1">
    <source>
        <dbReference type="ARBA" id="ARBA00001971"/>
    </source>
</evidence>
<evidence type="ECO:0008006" key="13">
    <source>
        <dbReference type="Google" id="ProtNLM"/>
    </source>
</evidence>
<dbReference type="AlphaFoldDB" id="A0A0C3C190"/>
<dbReference type="HOGENOM" id="CLU_001570_2_3_1"/>
<dbReference type="PRINTS" id="PR00463">
    <property type="entry name" value="EP450I"/>
</dbReference>
<keyword evidence="10" id="KW-0732">Signal</keyword>
<comment type="cofactor">
    <cofactor evidence="1 9">
        <name>heme</name>
        <dbReference type="ChEBI" id="CHEBI:30413"/>
    </cofactor>
</comment>
<dbReference type="InterPro" id="IPR002401">
    <property type="entry name" value="Cyt_P450_E_grp-I"/>
</dbReference>
<dbReference type="InterPro" id="IPR050364">
    <property type="entry name" value="Cytochrome_P450_fung"/>
</dbReference>
<evidence type="ECO:0000256" key="10">
    <source>
        <dbReference type="SAM" id="SignalP"/>
    </source>
</evidence>
<feature type="signal peptide" evidence="10">
    <location>
        <begin position="1"/>
        <end position="23"/>
    </location>
</feature>
<dbReference type="EMBL" id="KN831793">
    <property type="protein sequence ID" value="KIM38054.1"/>
    <property type="molecule type" value="Genomic_DNA"/>
</dbReference>
<dbReference type="GO" id="GO:0020037">
    <property type="term" value="F:heme binding"/>
    <property type="evidence" value="ECO:0007669"/>
    <property type="project" value="InterPro"/>
</dbReference>
<protein>
    <recommendedName>
        <fullName evidence="13">Cytochrome P450</fullName>
    </recommendedName>
</protein>
<name>A0A0C3C190_HEBCY</name>
<dbReference type="STRING" id="686832.A0A0C3C190"/>
<dbReference type="InterPro" id="IPR001128">
    <property type="entry name" value="Cyt_P450"/>
</dbReference>
<feature type="binding site" description="axial binding residue" evidence="9">
    <location>
        <position position="436"/>
    </location>
    <ligand>
        <name>heme</name>
        <dbReference type="ChEBI" id="CHEBI:30413"/>
    </ligand>
    <ligandPart>
        <name>Fe</name>
        <dbReference type="ChEBI" id="CHEBI:18248"/>
    </ligandPart>
</feature>
<dbReference type="GO" id="GO:0005506">
    <property type="term" value="F:iron ion binding"/>
    <property type="evidence" value="ECO:0007669"/>
    <property type="project" value="InterPro"/>
</dbReference>
<sequence>MSGLLSLLITALFALLLRKYVASRKKHLPYPPGPKPMPLIGNILDLPTDDVPSAYVEWAKKYKSSILHASALGSHIVVLNDVEDAIELFERRARIYSDRPEYPIRKLMGWDHNFALTRYGDEWRYCRKITQEHFRKEAVKNYHDVISQKVHAMLDGLLQSPNKFEHHNKMLSVSIPMKTMYGYDVESINDRCITVTDKSLLLGSPLFLPGASLINIFPILAFIPSWFPGASSRKIAAEVKQLTEEVIQAPMNWAKMRMVEGTAVPSLVTHFLEKKNTIGASAAEERAIGDVAYTVNGAASDTTISATGSFLYFMAVNHGIQKKAQREIDRVVGRNRLPDFSDRPTMPYLEAIYREVLRCRQPLDMGLPHCLTEDDHYKGYFIPKGTIVLGNIWAMTHDEKSYPEPFAFKPERFFDEKGDLNDDDRILAYGFGRRGCVGKHVASATLWLTFASILATFNIEKAKDDSGREIPISDEYQEFGFISHKTPFECSITPRSHGHRQLIEEVNLLNK</sequence>
<dbReference type="OrthoDB" id="2789670at2759"/>
<organism evidence="11 12">
    <name type="scientific">Hebeloma cylindrosporum</name>
    <dbReference type="NCBI Taxonomy" id="76867"/>
    <lineage>
        <taxon>Eukaryota</taxon>
        <taxon>Fungi</taxon>
        <taxon>Dikarya</taxon>
        <taxon>Basidiomycota</taxon>
        <taxon>Agaricomycotina</taxon>
        <taxon>Agaricomycetes</taxon>
        <taxon>Agaricomycetidae</taxon>
        <taxon>Agaricales</taxon>
        <taxon>Agaricineae</taxon>
        <taxon>Hymenogastraceae</taxon>
        <taxon>Hebeloma</taxon>
    </lineage>
</organism>
<evidence type="ECO:0000256" key="2">
    <source>
        <dbReference type="ARBA" id="ARBA00005179"/>
    </source>
</evidence>
<gene>
    <name evidence="11" type="ORF">M413DRAFT_421011</name>
</gene>
<dbReference type="CDD" id="cd11065">
    <property type="entry name" value="CYP64-like"/>
    <property type="match status" value="1"/>
</dbReference>
<evidence type="ECO:0000256" key="7">
    <source>
        <dbReference type="ARBA" id="ARBA00023004"/>
    </source>
</evidence>
<evidence type="ECO:0000256" key="4">
    <source>
        <dbReference type="ARBA" id="ARBA00022617"/>
    </source>
</evidence>
<keyword evidence="12" id="KW-1185">Reference proteome</keyword>